<evidence type="ECO:0000313" key="1">
    <source>
        <dbReference type="EMBL" id="ETO03013.1"/>
    </source>
</evidence>
<organism evidence="1 2">
    <name type="scientific">Reticulomyxa filosa</name>
    <dbReference type="NCBI Taxonomy" id="46433"/>
    <lineage>
        <taxon>Eukaryota</taxon>
        <taxon>Sar</taxon>
        <taxon>Rhizaria</taxon>
        <taxon>Retaria</taxon>
        <taxon>Foraminifera</taxon>
        <taxon>Monothalamids</taxon>
        <taxon>Reticulomyxidae</taxon>
        <taxon>Reticulomyxa</taxon>
    </lineage>
</organism>
<reference evidence="1 2" key="1">
    <citation type="journal article" date="2013" name="Curr. Biol.">
        <title>The Genome of the Foraminiferan Reticulomyxa filosa.</title>
        <authorList>
            <person name="Glockner G."/>
            <person name="Hulsmann N."/>
            <person name="Schleicher M."/>
            <person name="Noegel A.A."/>
            <person name="Eichinger L."/>
            <person name="Gallinger C."/>
            <person name="Pawlowski J."/>
            <person name="Sierra R."/>
            <person name="Euteneuer U."/>
            <person name="Pillet L."/>
            <person name="Moustafa A."/>
            <person name="Platzer M."/>
            <person name="Groth M."/>
            <person name="Szafranski K."/>
            <person name="Schliwa M."/>
        </authorList>
    </citation>
    <scope>NUCLEOTIDE SEQUENCE [LARGE SCALE GENOMIC DNA]</scope>
</reference>
<gene>
    <name evidence="1" type="ORF">RFI_34395</name>
</gene>
<evidence type="ECO:0000313" key="2">
    <source>
        <dbReference type="Proteomes" id="UP000023152"/>
    </source>
</evidence>
<dbReference type="EMBL" id="ASPP01034369">
    <property type="protein sequence ID" value="ETO03013.1"/>
    <property type="molecule type" value="Genomic_DNA"/>
</dbReference>
<accession>X6LM55</accession>
<sequence length="192" mass="21774">MATESNFKDWLIQKGFKDYAESIIQNGGITDLEGLKADFDEICVMLSLTESEKDSFKIVVFTANTNVLSVMQVHVCCYPQQFCEEHSITEFKEALIEAGYTDPKVFLNKTEKGLNKIGKVVGMTAGSLRKFKAAVLAHQRKKEFDVNSLCIHRLIYFFYQTAIAQMNIRVSVFFFFNRIGAITMALENLAKP</sequence>
<keyword evidence="2" id="KW-1185">Reference proteome</keyword>
<comment type="caution">
    <text evidence="1">The sequence shown here is derived from an EMBL/GenBank/DDBJ whole genome shotgun (WGS) entry which is preliminary data.</text>
</comment>
<dbReference type="Proteomes" id="UP000023152">
    <property type="component" value="Unassembled WGS sequence"/>
</dbReference>
<name>X6LM55_RETFI</name>
<proteinExistence type="predicted"/>
<protein>
    <submittedName>
        <fullName evidence="1">Uncharacterized protein</fullName>
    </submittedName>
</protein>
<dbReference type="AlphaFoldDB" id="X6LM55"/>